<evidence type="ECO:0000313" key="1">
    <source>
        <dbReference type="EMBL" id="BCO25505.1"/>
    </source>
</evidence>
<name>A0ABN6D0D1_9BURK</name>
<reference evidence="1 2" key="1">
    <citation type="journal article" date="2021" name="Microbiol. Spectr.">
        <title>A Single Bacterium Capable of Oxidation and Reduction of Iron at Circumneutral pH.</title>
        <authorList>
            <person name="Kato S."/>
            <person name="Ohkuma M."/>
        </authorList>
    </citation>
    <scope>NUCLEOTIDE SEQUENCE [LARGE SCALE GENOMIC DNA]</scope>
    <source>
        <strain evidence="1 2">MIZ03</strain>
    </source>
</reference>
<organism evidence="1 2">
    <name type="scientific">Rhodoferax lithotrophicus</name>
    <dbReference type="NCBI Taxonomy" id="2798804"/>
    <lineage>
        <taxon>Bacteria</taxon>
        <taxon>Pseudomonadati</taxon>
        <taxon>Pseudomonadota</taxon>
        <taxon>Betaproteobacteria</taxon>
        <taxon>Burkholderiales</taxon>
        <taxon>Comamonadaceae</taxon>
        <taxon>Rhodoferax</taxon>
    </lineage>
</organism>
<keyword evidence="2" id="KW-1185">Reference proteome</keyword>
<dbReference type="RefSeq" id="WP_223907270.1">
    <property type="nucleotide sequence ID" value="NZ_AP024238.1"/>
</dbReference>
<accession>A0ABN6D0D1</accession>
<evidence type="ECO:0000313" key="2">
    <source>
        <dbReference type="Proteomes" id="UP000824366"/>
    </source>
</evidence>
<gene>
    <name evidence="1" type="ORF">MIZ03_0366</name>
</gene>
<dbReference type="EMBL" id="AP024238">
    <property type="protein sequence ID" value="BCO25505.1"/>
    <property type="molecule type" value="Genomic_DNA"/>
</dbReference>
<proteinExistence type="predicted"/>
<dbReference type="Proteomes" id="UP000824366">
    <property type="component" value="Chromosome"/>
</dbReference>
<protein>
    <submittedName>
        <fullName evidence="1">Uncharacterized protein</fullName>
    </submittedName>
</protein>
<sequence>MDFFYVKLPIGPKVTDREQIFHEGLDSALTAEEVGSVLGWGSSLSRMKDSEPAHLAFHRVDIDITDFQPARALIQRTLVALDAPDGTEIHYTVNGTALQDISSSDGWRTEPCITSTRHTT</sequence>